<feature type="transmembrane region" description="Helical" evidence="1">
    <location>
        <begin position="96"/>
        <end position="117"/>
    </location>
</feature>
<dbReference type="STRING" id="1121291.SAMN02745134_01720"/>
<dbReference type="InterPro" id="IPR010387">
    <property type="entry name" value="QueT"/>
</dbReference>
<gene>
    <name evidence="2" type="ORF">SAMN02745134_01720</name>
</gene>
<keyword evidence="1" id="KW-0472">Membrane</keyword>
<dbReference type="Pfam" id="PF06177">
    <property type="entry name" value="QueT"/>
    <property type="match status" value="1"/>
</dbReference>
<dbReference type="EMBL" id="FWXH01000004">
    <property type="protein sequence ID" value="SMC22768.1"/>
    <property type="molecule type" value="Genomic_DNA"/>
</dbReference>
<feature type="transmembrane region" description="Helical" evidence="1">
    <location>
        <begin position="72"/>
        <end position="89"/>
    </location>
</feature>
<dbReference type="PIRSF" id="PIRSF031501">
    <property type="entry name" value="QueT"/>
    <property type="match status" value="1"/>
</dbReference>
<protein>
    <submittedName>
        <fullName evidence="2">Uncharacterized membrane protein</fullName>
    </submittedName>
</protein>
<keyword evidence="3" id="KW-1185">Reference proteome</keyword>
<accession>A0A1W1XGW9</accession>
<feature type="transmembrane region" description="Helical" evidence="1">
    <location>
        <begin position="42"/>
        <end position="66"/>
    </location>
</feature>
<evidence type="ECO:0000313" key="3">
    <source>
        <dbReference type="Proteomes" id="UP000192468"/>
    </source>
</evidence>
<reference evidence="2 3" key="1">
    <citation type="submission" date="2017-04" db="EMBL/GenBank/DDBJ databases">
        <authorList>
            <person name="Afonso C.L."/>
            <person name="Miller P.J."/>
            <person name="Scott M.A."/>
            <person name="Spackman E."/>
            <person name="Goraichik I."/>
            <person name="Dimitrov K.M."/>
            <person name="Suarez D.L."/>
            <person name="Swayne D.E."/>
        </authorList>
    </citation>
    <scope>NUCLEOTIDE SEQUENCE [LARGE SCALE GENOMIC DNA]</scope>
    <source>
        <strain evidence="2 3">DSM 12555</strain>
    </source>
</reference>
<sequence length="161" mass="17552">MKNFFTTKNLVKTAMVAAVYGALTFFIAPISYGAIQFRLTEILVLLAFVDFGYVPGLVLGCVIANLFSPLGIADVVFGSVATLIAVIMVGKTKNLLLSTIWPSLVNGLIIALELYFISKLPFLLSFAEVAIGEFVVVTCIGYPVFKNLLKNESLIKFLKFD</sequence>
<dbReference type="PANTHER" id="PTHR40044">
    <property type="entry name" value="INTEGRAL MEMBRANE PROTEIN-RELATED"/>
    <property type="match status" value="1"/>
</dbReference>
<dbReference type="RefSeq" id="WP_084115201.1">
    <property type="nucleotide sequence ID" value="NZ_FWXH01000004.1"/>
</dbReference>
<dbReference type="Gene3D" id="1.10.1760.20">
    <property type="match status" value="1"/>
</dbReference>
<proteinExistence type="predicted"/>
<feature type="transmembrane region" description="Helical" evidence="1">
    <location>
        <begin position="123"/>
        <end position="145"/>
    </location>
</feature>
<dbReference type="OrthoDB" id="9786793at2"/>
<keyword evidence="1" id="KW-1133">Transmembrane helix</keyword>
<organism evidence="2 3">
    <name type="scientific">Clostridium acidisoli DSM 12555</name>
    <dbReference type="NCBI Taxonomy" id="1121291"/>
    <lineage>
        <taxon>Bacteria</taxon>
        <taxon>Bacillati</taxon>
        <taxon>Bacillota</taxon>
        <taxon>Clostridia</taxon>
        <taxon>Eubacteriales</taxon>
        <taxon>Clostridiaceae</taxon>
        <taxon>Clostridium</taxon>
    </lineage>
</organism>
<name>A0A1W1XGW9_9CLOT</name>
<feature type="transmembrane region" description="Helical" evidence="1">
    <location>
        <begin position="14"/>
        <end position="35"/>
    </location>
</feature>
<evidence type="ECO:0000256" key="1">
    <source>
        <dbReference type="SAM" id="Phobius"/>
    </source>
</evidence>
<dbReference type="AlphaFoldDB" id="A0A1W1XGW9"/>
<dbReference type="PANTHER" id="PTHR40044:SF1">
    <property type="entry name" value="INTEGRAL MEMBRANE PROTEIN"/>
    <property type="match status" value="1"/>
</dbReference>
<dbReference type="Proteomes" id="UP000192468">
    <property type="component" value="Unassembled WGS sequence"/>
</dbReference>
<keyword evidence="1" id="KW-0812">Transmembrane</keyword>
<evidence type="ECO:0000313" key="2">
    <source>
        <dbReference type="EMBL" id="SMC22768.1"/>
    </source>
</evidence>